<reference evidence="2" key="1">
    <citation type="journal article" date="2019" name="Int. J. Syst. Evol. Microbiol.">
        <title>The Global Catalogue of Microorganisms (GCM) 10K type strain sequencing project: providing services to taxonomists for standard genome sequencing and annotation.</title>
        <authorList>
            <consortium name="The Broad Institute Genomics Platform"/>
            <consortium name="The Broad Institute Genome Sequencing Center for Infectious Disease"/>
            <person name="Wu L."/>
            <person name="Ma J."/>
        </authorList>
    </citation>
    <scope>NUCLEOTIDE SEQUENCE [LARGE SCALE GENOMIC DNA]</scope>
    <source>
        <strain evidence="2">JCM 17805</strain>
    </source>
</reference>
<dbReference type="EMBL" id="BAABFL010000134">
    <property type="protein sequence ID" value="GAA4649480.1"/>
    <property type="molecule type" value="Genomic_DNA"/>
</dbReference>
<accession>A0ABP8V2E4</accession>
<proteinExistence type="predicted"/>
<comment type="caution">
    <text evidence="1">The sequence shown here is derived from an EMBL/GenBank/DDBJ whole genome shotgun (WGS) entry which is preliminary data.</text>
</comment>
<organism evidence="1 2">
    <name type="scientific">Kistimonas scapharcae</name>
    <dbReference type="NCBI Taxonomy" id="1036133"/>
    <lineage>
        <taxon>Bacteria</taxon>
        <taxon>Pseudomonadati</taxon>
        <taxon>Pseudomonadota</taxon>
        <taxon>Gammaproteobacteria</taxon>
        <taxon>Oceanospirillales</taxon>
        <taxon>Endozoicomonadaceae</taxon>
        <taxon>Kistimonas</taxon>
    </lineage>
</organism>
<protein>
    <submittedName>
        <fullName evidence="1">Uncharacterized protein</fullName>
    </submittedName>
</protein>
<dbReference type="Proteomes" id="UP001500604">
    <property type="component" value="Unassembled WGS sequence"/>
</dbReference>
<evidence type="ECO:0000313" key="1">
    <source>
        <dbReference type="EMBL" id="GAA4649480.1"/>
    </source>
</evidence>
<sequence>MCNQPDELTVYDWRALDSRWERECQAVEDIHAECAARPARIAFDLVDDVWNFNLDDIFRMHNREANSWEILRDRTGWSYFSTNPFAEIIRFAGPDFSVEHLQSAFSDIYKKCPDNYQLNRYFSALINYMIRKKAWIDNRKVVRVTQRRGGIRTEDIEHRQDNRSRLDREKEMREFKEECCEILANLIEASNTCVDQLGDVIEGCFVKYVGLGDQYNAKSDAIGHARLWMALRLHQWKMRIIEDRIQYYQNQGLLSDRAEKEMVELKRIIINHLAYSKDSDKYGIARNELANPKQAENYQDQVPPQLLEDVKRRMTKDNALDYMVDVIGTPWIRGEITGANDMCLEWVKDFSRALMIDELSDVDLTSLDQGQSEILMADDQSEITRLKRVNRQRMDQFLDRMGDLGTNHLTPTGVIYILQRLGIVQSVSPHLEHGFR</sequence>
<name>A0ABP8V2E4_9GAMM</name>
<evidence type="ECO:0000313" key="2">
    <source>
        <dbReference type="Proteomes" id="UP001500604"/>
    </source>
</evidence>
<gene>
    <name evidence="1" type="ORF">GCM10023116_17540</name>
</gene>
<keyword evidence="2" id="KW-1185">Reference proteome</keyword>